<dbReference type="OrthoDB" id="9984778at2759"/>
<evidence type="ECO:0000313" key="25">
    <source>
        <dbReference type="Proteomes" id="UP000011715"/>
    </source>
</evidence>
<dbReference type="GO" id="GO:0012505">
    <property type="term" value="C:endomembrane system"/>
    <property type="evidence" value="ECO:0007669"/>
    <property type="project" value="UniProtKB-SubCell"/>
</dbReference>
<dbReference type="Proteomes" id="UP000011715">
    <property type="component" value="Unassembled WGS sequence"/>
</dbReference>
<feature type="transmembrane region" description="Helical" evidence="21">
    <location>
        <begin position="377"/>
        <end position="399"/>
    </location>
</feature>
<organism evidence="24 25">
    <name type="scientific">Magnaporthiopsis poae (strain ATCC 64411 / 73-15)</name>
    <name type="common">Kentucky bluegrass fungus</name>
    <name type="synonym">Magnaporthe poae</name>
    <dbReference type="NCBI Taxonomy" id="644358"/>
    <lineage>
        <taxon>Eukaryota</taxon>
        <taxon>Fungi</taxon>
        <taxon>Dikarya</taxon>
        <taxon>Ascomycota</taxon>
        <taxon>Pezizomycotina</taxon>
        <taxon>Sordariomycetes</taxon>
        <taxon>Sordariomycetidae</taxon>
        <taxon>Magnaporthales</taxon>
        <taxon>Magnaporthaceae</taxon>
        <taxon>Magnaporthiopsis</taxon>
    </lineage>
</organism>
<comment type="subcellular location">
    <subcellularLocation>
        <location evidence="2">Endomembrane system</location>
        <topology evidence="2">Multi-pass membrane protein</topology>
    </subcellularLocation>
</comment>
<comment type="catalytic activity">
    <reaction evidence="1">
        <text>S-ubiquitinyl-[E2 ubiquitin-conjugating enzyme]-L-cysteine + [acceptor protein]-L-lysine = [E2 ubiquitin-conjugating enzyme]-L-cysteine + N(6)-ubiquitinyl-[acceptor protein]-L-lysine.</text>
        <dbReference type="EC" id="2.3.2.27"/>
    </reaction>
</comment>
<dbReference type="EC" id="2.3.2.27" evidence="4"/>
<dbReference type="GO" id="GO:0016567">
    <property type="term" value="P:protein ubiquitination"/>
    <property type="evidence" value="ECO:0007669"/>
    <property type="project" value="UniProtKB-UniPathway"/>
</dbReference>
<sequence length="806" mass="87885">MSTPTPADGGGAKKYLNVTGFREEDGYAWADLGRFKDRCLEWSRSAFPPDSGSGVNDGGWDLERTRPTWRNATGIVHGGWVRREGSEKRKSRDYNLTRIAPTILWAGREFGRNITGAEGKMLLRVEDKHRSVQLEDDTAGAGGGQTRSTGGLVREVSALASIEDVLGTGSTFDVRLHGVHWPGQGAMLLTTTSDKFGGIFGLPHLTPGPNFFRSSQKLLNETTGEVLARKEEALFGDLSNPWSSHPNMPQETWNPSPHCELVVYVQVHPLETDPLAAMVGLIEDELRFPTGAPVPATPDLKMSAVVYSPDCAFFLESKGPPDFAPADGKHLVGMKDEVYAHSAKLWLVTFAAVMFTQVQLLKTQMRESSTPSTLGRVSFWTAGIMVLADGIVFGAASFWSLSASATLLPSLLLTFAGFISMTIGGSFLYEVYKVQEPERRNREREQAAASSAPTAREAAARAATARAAAAAAAAAPASAVETPAQRPQTPPIIIPSDQDIDAEILEMENSAPTDSLLPTTNPNSSTTGGSNTTATQQQQQQQPTPFSAILGRFVLFGLMLLFLSLAATSWWAWARSAYANMLSFAYLSLWVPQIARNVARNSRRAFAWRFTIGQSVLRLLPVAYFYLRERNIAFARPDWNAFLILAGWLWCQVWVLGFQDVLGPRFGVPKGWAPEAWDYHPILREDNLEAGGLPMGLMGSGSSSEPSSPVAGRRRSSAGAGDKDKDGSSKHTRMRGVDCAICREVLEVPVIRAGHSDPAAGGVAGVFARRQYMVTPCRHIFHSECLEGWLRFRLQCPICREDLPPL</sequence>
<dbReference type="EMBL" id="GL876971">
    <property type="protein sequence ID" value="KLU88385.1"/>
    <property type="molecule type" value="Genomic_DNA"/>
</dbReference>
<reference evidence="24" key="5">
    <citation type="submission" date="2015-06" db="UniProtKB">
        <authorList>
            <consortium name="EnsemblFungi"/>
        </authorList>
    </citation>
    <scope>IDENTIFICATION</scope>
    <source>
        <strain evidence="24">ATCC 64411</strain>
    </source>
</reference>
<comment type="function">
    <text evidence="14">Catalytic component of the DSC E3 ubiquitin ligase complex which is required for the srbA transcriptional activator proteolytic cleavage to release the soluble transcription factor from the membrane in low oxygen or sterol conditions. Required for growth during hypoxia and triazole drug susceptibility, as well as for virulence in a murine model of invasive pulmonary aspergillosis (IPA).</text>
</comment>
<feature type="transmembrane region" description="Helical" evidence="21">
    <location>
        <begin position="549"/>
        <end position="571"/>
    </location>
</feature>
<evidence type="ECO:0000256" key="8">
    <source>
        <dbReference type="ARBA" id="ARBA00022729"/>
    </source>
</evidence>
<reference evidence="23" key="2">
    <citation type="submission" date="2010-05" db="EMBL/GenBank/DDBJ databases">
        <title>The Genome Sequence of Magnaporthe poae strain ATCC 64411.</title>
        <authorList>
            <consortium name="The Broad Institute Genome Sequencing Platform"/>
            <consortium name="Broad Institute Genome Sequencing Center for Infectious Disease"/>
            <person name="Ma L.-J."/>
            <person name="Dead R."/>
            <person name="Young S."/>
            <person name="Zeng Q."/>
            <person name="Koehrsen M."/>
            <person name="Alvarado L."/>
            <person name="Berlin A."/>
            <person name="Chapman S.B."/>
            <person name="Chen Z."/>
            <person name="Freedman E."/>
            <person name="Gellesch M."/>
            <person name="Goldberg J."/>
            <person name="Griggs A."/>
            <person name="Gujja S."/>
            <person name="Heilman E.R."/>
            <person name="Heiman D."/>
            <person name="Hepburn T."/>
            <person name="Howarth C."/>
            <person name="Jen D."/>
            <person name="Larson L."/>
            <person name="Mehta T."/>
            <person name="Neiman D."/>
            <person name="Pearson M."/>
            <person name="Roberts A."/>
            <person name="Saif S."/>
            <person name="Shea T."/>
            <person name="Shenoy N."/>
            <person name="Sisk P."/>
            <person name="Stolte C."/>
            <person name="Sykes S."/>
            <person name="Walk T."/>
            <person name="White J."/>
            <person name="Yandava C."/>
            <person name="Haas B."/>
            <person name="Nusbaum C."/>
            <person name="Birren B."/>
        </authorList>
    </citation>
    <scope>NUCLEOTIDE SEQUENCE</scope>
    <source>
        <strain evidence="23">ATCC 64411</strain>
    </source>
</reference>
<evidence type="ECO:0000256" key="10">
    <source>
        <dbReference type="ARBA" id="ARBA00022786"/>
    </source>
</evidence>
<keyword evidence="25" id="KW-1185">Reference proteome</keyword>
<feature type="transmembrane region" description="Helical" evidence="21">
    <location>
        <begin position="639"/>
        <end position="658"/>
    </location>
</feature>
<dbReference type="EnsemblFungi" id="MAPG_07372T0">
    <property type="protein sequence ID" value="MAPG_07372T0"/>
    <property type="gene ID" value="MAPG_07372"/>
</dbReference>
<feature type="region of interest" description="Disordered" evidence="20">
    <location>
        <begin position="440"/>
        <end position="459"/>
    </location>
</feature>
<feature type="compositionally biased region" description="Low complexity" evidence="20">
    <location>
        <begin position="518"/>
        <end position="542"/>
    </location>
</feature>
<dbReference type="GO" id="GO:0061630">
    <property type="term" value="F:ubiquitin protein ligase activity"/>
    <property type="evidence" value="ECO:0007669"/>
    <property type="project" value="UniProtKB-EC"/>
</dbReference>
<dbReference type="PROSITE" id="PS50089">
    <property type="entry name" value="ZF_RING_2"/>
    <property type="match status" value="1"/>
</dbReference>
<keyword evidence="7" id="KW-0479">Metal-binding</keyword>
<evidence type="ECO:0000256" key="2">
    <source>
        <dbReference type="ARBA" id="ARBA00004127"/>
    </source>
</evidence>
<reference evidence="24" key="4">
    <citation type="journal article" date="2015" name="G3 (Bethesda)">
        <title>Genome sequences of three phytopathogenic species of the Magnaporthaceae family of fungi.</title>
        <authorList>
            <person name="Okagaki L.H."/>
            <person name="Nunes C.C."/>
            <person name="Sailsbery J."/>
            <person name="Clay B."/>
            <person name="Brown D."/>
            <person name="John T."/>
            <person name="Oh Y."/>
            <person name="Young N."/>
            <person name="Fitzgerald M."/>
            <person name="Haas B.J."/>
            <person name="Zeng Q."/>
            <person name="Young S."/>
            <person name="Adiconis X."/>
            <person name="Fan L."/>
            <person name="Levin J.Z."/>
            <person name="Mitchell T.K."/>
            <person name="Okubara P.A."/>
            <person name="Farman M.L."/>
            <person name="Kohn L.M."/>
            <person name="Birren B."/>
            <person name="Ma L.-J."/>
            <person name="Dean R.A."/>
        </authorList>
    </citation>
    <scope>NUCLEOTIDE SEQUENCE</scope>
    <source>
        <strain evidence="24">ATCC 64411 / 73-15</strain>
    </source>
</reference>
<comment type="pathway">
    <text evidence="3">Protein modification; protein ubiquitination.</text>
</comment>
<dbReference type="Gene3D" id="3.30.40.10">
    <property type="entry name" value="Zinc/RING finger domain, C3HC4 (zinc finger)"/>
    <property type="match status" value="1"/>
</dbReference>
<evidence type="ECO:0000313" key="24">
    <source>
        <dbReference type="EnsemblFungi" id="MAPG_07372T0"/>
    </source>
</evidence>
<reference evidence="25" key="1">
    <citation type="submission" date="2010-05" db="EMBL/GenBank/DDBJ databases">
        <title>The genome sequence of Magnaporthe poae strain ATCC 64411.</title>
        <authorList>
            <person name="Ma L.-J."/>
            <person name="Dead R."/>
            <person name="Young S."/>
            <person name="Zeng Q."/>
            <person name="Koehrsen M."/>
            <person name="Alvarado L."/>
            <person name="Berlin A."/>
            <person name="Chapman S.B."/>
            <person name="Chen Z."/>
            <person name="Freedman E."/>
            <person name="Gellesch M."/>
            <person name="Goldberg J."/>
            <person name="Griggs A."/>
            <person name="Gujja S."/>
            <person name="Heilman E.R."/>
            <person name="Heiman D."/>
            <person name="Hepburn T."/>
            <person name="Howarth C."/>
            <person name="Jen D."/>
            <person name="Larson L."/>
            <person name="Mehta T."/>
            <person name="Neiman D."/>
            <person name="Pearson M."/>
            <person name="Roberts A."/>
            <person name="Saif S."/>
            <person name="Shea T."/>
            <person name="Shenoy N."/>
            <person name="Sisk P."/>
            <person name="Stolte C."/>
            <person name="Sykes S."/>
            <person name="Walk T."/>
            <person name="White J."/>
            <person name="Yandava C."/>
            <person name="Haas B."/>
            <person name="Nusbaum C."/>
            <person name="Birren B."/>
        </authorList>
    </citation>
    <scope>NUCLEOTIDE SEQUENCE [LARGE SCALE GENOMIC DNA]</scope>
    <source>
        <strain evidence="25">ATCC 64411 / 73-15</strain>
    </source>
</reference>
<evidence type="ECO:0000256" key="17">
    <source>
        <dbReference type="ARBA" id="ARBA00077885"/>
    </source>
</evidence>
<dbReference type="STRING" id="644358.A0A0C4E4H8"/>
<dbReference type="GO" id="GO:0043161">
    <property type="term" value="P:proteasome-mediated ubiquitin-dependent protein catabolic process"/>
    <property type="evidence" value="ECO:0007669"/>
    <property type="project" value="TreeGrafter"/>
</dbReference>
<keyword evidence="6 21" id="KW-0812">Transmembrane</keyword>
<dbReference type="OMA" id="LEGWMRF"/>
<evidence type="ECO:0000256" key="5">
    <source>
        <dbReference type="ARBA" id="ARBA00022679"/>
    </source>
</evidence>
<evidence type="ECO:0000256" key="15">
    <source>
        <dbReference type="ARBA" id="ARBA00063126"/>
    </source>
</evidence>
<name>A0A0C4E4H8_MAGP6</name>
<dbReference type="VEuPathDB" id="FungiDB:MAPG_07372"/>
<dbReference type="Pfam" id="PF11145">
    <property type="entry name" value="DUF2921"/>
    <property type="match status" value="1"/>
</dbReference>
<feature type="transmembrane region" description="Helical" evidence="21">
    <location>
        <begin position="607"/>
        <end position="627"/>
    </location>
</feature>
<dbReference type="SUPFAM" id="SSF57850">
    <property type="entry name" value="RING/U-box"/>
    <property type="match status" value="1"/>
</dbReference>
<feature type="compositionally biased region" description="Low complexity" evidence="20">
    <location>
        <begin position="447"/>
        <end position="459"/>
    </location>
</feature>
<keyword evidence="12 21" id="KW-1133">Transmembrane helix</keyword>
<dbReference type="PANTHER" id="PTHR22763:SF162">
    <property type="entry name" value="TRANSMEMBRANE E3 UBIQUITIN-PROTEIN LIGASE 1"/>
    <property type="match status" value="1"/>
</dbReference>
<dbReference type="GO" id="GO:0044695">
    <property type="term" value="C:Dsc E3 ubiquitin ligase complex"/>
    <property type="evidence" value="ECO:0007669"/>
    <property type="project" value="TreeGrafter"/>
</dbReference>
<evidence type="ECO:0000256" key="6">
    <source>
        <dbReference type="ARBA" id="ARBA00022692"/>
    </source>
</evidence>
<dbReference type="GO" id="GO:0008270">
    <property type="term" value="F:zinc ion binding"/>
    <property type="evidence" value="ECO:0007669"/>
    <property type="project" value="UniProtKB-KW"/>
</dbReference>
<dbReference type="EMBL" id="ADBL01001778">
    <property type="status" value="NOT_ANNOTATED_CDS"/>
    <property type="molecule type" value="Genomic_DNA"/>
</dbReference>
<dbReference type="InterPro" id="IPR001841">
    <property type="entry name" value="Znf_RING"/>
</dbReference>
<feature type="transmembrane region" description="Helical" evidence="21">
    <location>
        <begin position="338"/>
        <end position="356"/>
    </location>
</feature>
<gene>
    <name evidence="23" type="ORF">MAPG_07372</name>
</gene>
<evidence type="ECO:0000256" key="4">
    <source>
        <dbReference type="ARBA" id="ARBA00012483"/>
    </source>
</evidence>
<feature type="domain" description="RING-type" evidence="22">
    <location>
        <begin position="739"/>
        <end position="800"/>
    </location>
</feature>
<proteinExistence type="predicted"/>
<keyword evidence="8" id="KW-0732">Signal</keyword>
<comment type="subunit">
    <text evidence="15">Component of the DSC E3 ubiquitin ligase complex composed of dscA, dscB, dscC and dscD.</text>
</comment>
<dbReference type="InterPro" id="IPR013083">
    <property type="entry name" value="Znf_RING/FYVE/PHD"/>
</dbReference>
<dbReference type="AlphaFoldDB" id="A0A0C4E4H8"/>
<feature type="compositionally biased region" description="Low complexity" evidence="20">
    <location>
        <begin position="699"/>
        <end position="709"/>
    </location>
</feature>
<evidence type="ECO:0000256" key="19">
    <source>
        <dbReference type="PROSITE-ProRule" id="PRU00175"/>
    </source>
</evidence>
<evidence type="ECO:0000256" key="21">
    <source>
        <dbReference type="SAM" id="Phobius"/>
    </source>
</evidence>
<keyword evidence="10" id="KW-0833">Ubl conjugation pathway</keyword>
<evidence type="ECO:0000256" key="1">
    <source>
        <dbReference type="ARBA" id="ARBA00000900"/>
    </source>
</evidence>
<evidence type="ECO:0000313" key="23">
    <source>
        <dbReference type="EMBL" id="KLU88385.1"/>
    </source>
</evidence>
<evidence type="ECO:0000256" key="3">
    <source>
        <dbReference type="ARBA" id="ARBA00004906"/>
    </source>
</evidence>
<evidence type="ECO:0000259" key="22">
    <source>
        <dbReference type="PROSITE" id="PS50089"/>
    </source>
</evidence>
<protein>
    <recommendedName>
        <fullName evidence="16">DSC E3 ubiquitin ligase complex subunit A</fullName>
        <ecNumber evidence="4">2.3.2.27</ecNumber>
    </recommendedName>
    <alternativeName>
        <fullName evidence="17">Defective for SREBP cleavage protein A</fullName>
    </alternativeName>
    <alternativeName>
        <fullName evidence="18">RING-type E3 ubiquitin transferase dscA</fullName>
    </alternativeName>
</protein>
<dbReference type="InterPro" id="IPR050731">
    <property type="entry name" value="HRD1_E3_ubiq-ligases"/>
</dbReference>
<accession>A0A0C4E4H8</accession>
<dbReference type="eggNOG" id="KOG0828">
    <property type="taxonomic scope" value="Eukaryota"/>
</dbReference>
<evidence type="ECO:0000256" key="7">
    <source>
        <dbReference type="ARBA" id="ARBA00022723"/>
    </source>
</evidence>
<keyword evidence="11" id="KW-0862">Zinc</keyword>
<evidence type="ECO:0000256" key="12">
    <source>
        <dbReference type="ARBA" id="ARBA00022989"/>
    </source>
</evidence>
<evidence type="ECO:0000256" key="13">
    <source>
        <dbReference type="ARBA" id="ARBA00023136"/>
    </source>
</evidence>
<evidence type="ECO:0000256" key="14">
    <source>
        <dbReference type="ARBA" id="ARBA00056116"/>
    </source>
</evidence>
<evidence type="ECO:0000256" key="18">
    <source>
        <dbReference type="ARBA" id="ARBA00082128"/>
    </source>
</evidence>
<dbReference type="PANTHER" id="PTHR22763">
    <property type="entry name" value="RING ZINC FINGER PROTEIN"/>
    <property type="match status" value="1"/>
</dbReference>
<evidence type="ECO:0000256" key="20">
    <source>
        <dbReference type="SAM" id="MobiDB-lite"/>
    </source>
</evidence>
<dbReference type="FunFam" id="3.30.40.10:FF:000626">
    <property type="entry name" value="Transmembrane ubiquitin ligase 1"/>
    <property type="match status" value="1"/>
</dbReference>
<dbReference type="InterPro" id="IPR021319">
    <property type="entry name" value="DUF2921"/>
</dbReference>
<evidence type="ECO:0000256" key="11">
    <source>
        <dbReference type="ARBA" id="ARBA00022833"/>
    </source>
</evidence>
<evidence type="ECO:0000256" key="9">
    <source>
        <dbReference type="ARBA" id="ARBA00022771"/>
    </source>
</evidence>
<dbReference type="Pfam" id="PF12678">
    <property type="entry name" value="zf-rbx1"/>
    <property type="match status" value="1"/>
</dbReference>
<feature type="region of interest" description="Disordered" evidence="20">
    <location>
        <begin position="699"/>
        <end position="732"/>
    </location>
</feature>
<feature type="transmembrane region" description="Helical" evidence="21">
    <location>
        <begin position="411"/>
        <end position="432"/>
    </location>
</feature>
<evidence type="ECO:0000256" key="16">
    <source>
        <dbReference type="ARBA" id="ARBA00071072"/>
    </source>
</evidence>
<dbReference type="SMART" id="SM00184">
    <property type="entry name" value="RING"/>
    <property type="match status" value="1"/>
</dbReference>
<feature type="region of interest" description="Disordered" evidence="20">
    <location>
        <begin position="511"/>
        <end position="542"/>
    </location>
</feature>
<dbReference type="UniPathway" id="UPA00143"/>
<keyword evidence="13 21" id="KW-0472">Membrane</keyword>
<keyword evidence="9 19" id="KW-0863">Zinc-finger</keyword>
<keyword evidence="5" id="KW-0808">Transferase</keyword>
<reference evidence="23" key="3">
    <citation type="submission" date="2011-03" db="EMBL/GenBank/DDBJ databases">
        <title>Annotation of Magnaporthe poae ATCC 64411.</title>
        <authorList>
            <person name="Ma L.-J."/>
            <person name="Dead R."/>
            <person name="Young S.K."/>
            <person name="Zeng Q."/>
            <person name="Gargeya S."/>
            <person name="Fitzgerald M."/>
            <person name="Haas B."/>
            <person name="Abouelleil A."/>
            <person name="Alvarado L."/>
            <person name="Arachchi H.M."/>
            <person name="Berlin A."/>
            <person name="Brown A."/>
            <person name="Chapman S.B."/>
            <person name="Chen Z."/>
            <person name="Dunbar C."/>
            <person name="Freedman E."/>
            <person name="Gearin G."/>
            <person name="Gellesch M."/>
            <person name="Goldberg J."/>
            <person name="Griggs A."/>
            <person name="Gujja S."/>
            <person name="Heiman D."/>
            <person name="Howarth C."/>
            <person name="Larson L."/>
            <person name="Lui A."/>
            <person name="MacDonald P.J.P."/>
            <person name="Mehta T."/>
            <person name="Montmayeur A."/>
            <person name="Murphy C."/>
            <person name="Neiman D."/>
            <person name="Pearson M."/>
            <person name="Priest M."/>
            <person name="Roberts A."/>
            <person name="Saif S."/>
            <person name="Shea T."/>
            <person name="Shenoy N."/>
            <person name="Sisk P."/>
            <person name="Stolte C."/>
            <person name="Sykes S."/>
            <person name="Yandava C."/>
            <person name="Wortman J."/>
            <person name="Nusbaum C."/>
            <person name="Birren B."/>
        </authorList>
    </citation>
    <scope>NUCLEOTIDE SEQUENCE</scope>
    <source>
        <strain evidence="23">ATCC 64411</strain>
    </source>
</reference>
<dbReference type="InterPro" id="IPR024766">
    <property type="entry name" value="Znf_RING_H2"/>
</dbReference>